<dbReference type="SUPFAM" id="SSF56112">
    <property type="entry name" value="Protein kinase-like (PK-like)"/>
    <property type="match status" value="1"/>
</dbReference>
<gene>
    <name evidence="3" type="ORF">P153DRAFT_381046</name>
</gene>
<dbReference type="RefSeq" id="XP_033528261.1">
    <property type="nucleotide sequence ID" value="XM_033670007.1"/>
</dbReference>
<feature type="compositionally biased region" description="Basic residues" evidence="1">
    <location>
        <begin position="429"/>
        <end position="438"/>
    </location>
</feature>
<evidence type="ECO:0000259" key="2">
    <source>
        <dbReference type="PROSITE" id="PS50011"/>
    </source>
</evidence>
<evidence type="ECO:0000313" key="3">
    <source>
        <dbReference type="EMBL" id="KAF2133874.1"/>
    </source>
</evidence>
<feature type="domain" description="Protein kinase" evidence="2">
    <location>
        <begin position="87"/>
        <end position="381"/>
    </location>
</feature>
<protein>
    <submittedName>
        <fullName evidence="3">Kinase-like protein</fullName>
    </submittedName>
</protein>
<dbReference type="GeneID" id="54410439"/>
<dbReference type="GO" id="GO:0005634">
    <property type="term" value="C:nucleus"/>
    <property type="evidence" value="ECO:0007669"/>
    <property type="project" value="TreeGrafter"/>
</dbReference>
<evidence type="ECO:0000256" key="1">
    <source>
        <dbReference type="SAM" id="MobiDB-lite"/>
    </source>
</evidence>
<dbReference type="PANTHER" id="PTHR44167">
    <property type="entry name" value="OVARIAN-SPECIFIC SERINE/THREONINE-PROTEIN KINASE LOK-RELATED"/>
    <property type="match status" value="1"/>
</dbReference>
<reference evidence="3" key="1">
    <citation type="journal article" date="2020" name="Stud. Mycol.">
        <title>101 Dothideomycetes genomes: a test case for predicting lifestyles and emergence of pathogens.</title>
        <authorList>
            <person name="Haridas S."/>
            <person name="Albert R."/>
            <person name="Binder M."/>
            <person name="Bloem J."/>
            <person name="Labutti K."/>
            <person name="Salamov A."/>
            <person name="Andreopoulos B."/>
            <person name="Baker S."/>
            <person name="Barry K."/>
            <person name="Bills G."/>
            <person name="Bluhm B."/>
            <person name="Cannon C."/>
            <person name="Castanera R."/>
            <person name="Culley D."/>
            <person name="Daum C."/>
            <person name="Ezra D."/>
            <person name="Gonzalez J."/>
            <person name="Henrissat B."/>
            <person name="Kuo A."/>
            <person name="Liang C."/>
            <person name="Lipzen A."/>
            <person name="Lutzoni F."/>
            <person name="Magnuson J."/>
            <person name="Mondo S."/>
            <person name="Nolan M."/>
            <person name="Ohm R."/>
            <person name="Pangilinan J."/>
            <person name="Park H.-J."/>
            <person name="Ramirez L."/>
            <person name="Alfaro M."/>
            <person name="Sun H."/>
            <person name="Tritt A."/>
            <person name="Yoshinaga Y."/>
            <person name="Zwiers L.-H."/>
            <person name="Turgeon B."/>
            <person name="Goodwin S."/>
            <person name="Spatafora J."/>
            <person name="Crous P."/>
            <person name="Grigoriev I."/>
        </authorList>
    </citation>
    <scope>NUCLEOTIDE SEQUENCE</scope>
    <source>
        <strain evidence="3">CBS 119687</strain>
    </source>
</reference>
<dbReference type="GO" id="GO:0005524">
    <property type="term" value="F:ATP binding"/>
    <property type="evidence" value="ECO:0007669"/>
    <property type="project" value="InterPro"/>
</dbReference>
<name>A0A6A6ASF3_9PLEO</name>
<keyword evidence="4" id="KW-1185">Reference proteome</keyword>
<dbReference type="InterPro" id="IPR011009">
    <property type="entry name" value="Kinase-like_dom_sf"/>
</dbReference>
<evidence type="ECO:0000313" key="4">
    <source>
        <dbReference type="Proteomes" id="UP000799771"/>
    </source>
</evidence>
<dbReference type="InterPro" id="IPR000719">
    <property type="entry name" value="Prot_kinase_dom"/>
</dbReference>
<keyword evidence="3" id="KW-0808">Transferase</keyword>
<dbReference type="Gene3D" id="1.10.510.10">
    <property type="entry name" value="Transferase(Phosphotransferase) domain 1"/>
    <property type="match status" value="1"/>
</dbReference>
<dbReference type="GO" id="GO:0044773">
    <property type="term" value="P:mitotic DNA damage checkpoint signaling"/>
    <property type="evidence" value="ECO:0007669"/>
    <property type="project" value="TreeGrafter"/>
</dbReference>
<dbReference type="EMBL" id="ML977498">
    <property type="protein sequence ID" value="KAF2133874.1"/>
    <property type="molecule type" value="Genomic_DNA"/>
</dbReference>
<dbReference type="AlphaFoldDB" id="A0A6A6ASF3"/>
<proteinExistence type="predicted"/>
<dbReference type="PROSITE" id="PS50011">
    <property type="entry name" value="PROTEIN_KINASE_DOM"/>
    <property type="match status" value="1"/>
</dbReference>
<dbReference type="Pfam" id="PF00069">
    <property type="entry name" value="Pkinase"/>
    <property type="match status" value="1"/>
</dbReference>
<feature type="compositionally biased region" description="Basic and acidic residues" evidence="1">
    <location>
        <begin position="412"/>
        <end position="423"/>
    </location>
</feature>
<sequence length="438" mass="50456">MGSKEVQTYAGDMDFRISENSLPPTWDFDKNDSFIYSRTDSCRVYHSGLRIYDDGRECRPDGTTQFPPEGCRIRYYATEEDVPYTKSALENELGQGAYGKVDVVEATHGQKSQDSRKFARKEFHHRGTFDSSSKSAAQQNLEREIDIYNKLEKEQPTQHRVKIVDAYTVGMKRFFLIMHPVAEGRTLQNKLYDFAFDRENRTADEIAMLRRAIGCLTVAIARLHDKGFRHRDLHPGNILLHGGEILVCDFGASLHTQYKQRSTTSTDFPPKMERYAAPEVISSLGKRNKMADVFSLGAILFEIVFAIWGREELDESFRDGGYRYEARIDEVEKMCDPSSGGSGMLWDIAQMLQRNQQNRPLAKTVASRILNRLESDKDPLMCSDCEGWLRESGEPQKLRDEVQEIMERVRKQTELQERREKRQALKNLSVKRTRSFGN</sequence>
<dbReference type="CDD" id="cd00180">
    <property type="entry name" value="PKc"/>
    <property type="match status" value="1"/>
</dbReference>
<dbReference type="Proteomes" id="UP000799771">
    <property type="component" value="Unassembled WGS sequence"/>
</dbReference>
<accession>A0A6A6ASF3</accession>
<dbReference type="PANTHER" id="PTHR44167:SF24">
    <property type="entry name" value="SERINE_THREONINE-PROTEIN KINASE CHK2"/>
    <property type="match status" value="1"/>
</dbReference>
<dbReference type="SMART" id="SM00220">
    <property type="entry name" value="S_TKc"/>
    <property type="match status" value="1"/>
</dbReference>
<organism evidence="3 4">
    <name type="scientific">Dothidotthia symphoricarpi CBS 119687</name>
    <dbReference type="NCBI Taxonomy" id="1392245"/>
    <lineage>
        <taxon>Eukaryota</taxon>
        <taxon>Fungi</taxon>
        <taxon>Dikarya</taxon>
        <taxon>Ascomycota</taxon>
        <taxon>Pezizomycotina</taxon>
        <taxon>Dothideomycetes</taxon>
        <taxon>Pleosporomycetidae</taxon>
        <taxon>Pleosporales</taxon>
        <taxon>Dothidotthiaceae</taxon>
        <taxon>Dothidotthia</taxon>
    </lineage>
</organism>
<feature type="region of interest" description="Disordered" evidence="1">
    <location>
        <begin position="412"/>
        <end position="438"/>
    </location>
</feature>
<dbReference type="OrthoDB" id="10252171at2759"/>
<dbReference type="GO" id="GO:0004674">
    <property type="term" value="F:protein serine/threonine kinase activity"/>
    <property type="evidence" value="ECO:0007669"/>
    <property type="project" value="TreeGrafter"/>
</dbReference>
<keyword evidence="3" id="KW-0418">Kinase</keyword>